<evidence type="ECO:0000313" key="1">
    <source>
        <dbReference type="EMBL" id="PKW29933.1"/>
    </source>
</evidence>
<protein>
    <submittedName>
        <fullName evidence="2">Aminoglycoside 6-adenylyltransferase</fullName>
    </submittedName>
</protein>
<dbReference type="GO" id="GO:0016779">
    <property type="term" value="F:nucleotidyltransferase activity"/>
    <property type="evidence" value="ECO:0007669"/>
    <property type="project" value="UniProtKB-KW"/>
</dbReference>
<dbReference type="Proteomes" id="UP000233767">
    <property type="component" value="Unassembled WGS sequence"/>
</dbReference>
<dbReference type="EMBL" id="RCCB01000012">
    <property type="protein sequence ID" value="RLJ24273.1"/>
    <property type="molecule type" value="Genomic_DNA"/>
</dbReference>
<dbReference type="Proteomes" id="UP000275027">
    <property type="component" value="Unassembled WGS sequence"/>
</dbReference>
<evidence type="ECO:0000313" key="3">
    <source>
        <dbReference type="Proteomes" id="UP000233767"/>
    </source>
</evidence>
<organism evidence="2 4">
    <name type="scientific">Flavobacterium lindanitolerans</name>
    <dbReference type="NCBI Taxonomy" id="428988"/>
    <lineage>
        <taxon>Bacteria</taxon>
        <taxon>Pseudomonadati</taxon>
        <taxon>Bacteroidota</taxon>
        <taxon>Flavobacteriia</taxon>
        <taxon>Flavobacteriales</taxon>
        <taxon>Flavobacteriaceae</taxon>
        <taxon>Flavobacterium</taxon>
    </lineage>
</organism>
<dbReference type="Gene3D" id="3.30.460.10">
    <property type="entry name" value="Beta Polymerase, domain 2"/>
    <property type="match status" value="1"/>
</dbReference>
<comment type="caution">
    <text evidence="2">The sequence shown here is derived from an EMBL/GenBank/DDBJ whole genome shotgun (WGS) entry which is preliminary data.</text>
</comment>
<dbReference type="InterPro" id="IPR007530">
    <property type="entry name" value="Aminoglycoside_adenylylTfrase"/>
</dbReference>
<reference evidence="1 3" key="1">
    <citation type="submission" date="2017-12" db="EMBL/GenBank/DDBJ databases">
        <title>Genomic Encyclopedia of Type Strains, Phase III (KMG-III): the genomes of soil and plant-associated and newly described type strains.</title>
        <authorList>
            <person name="Whitman W."/>
        </authorList>
    </citation>
    <scope>NUCLEOTIDE SEQUENCE [LARGE SCALE GENOMIC DNA]</scope>
    <source>
        <strain evidence="1 3">IP-10</strain>
    </source>
</reference>
<dbReference type="Pfam" id="PF04439">
    <property type="entry name" value="Adenyl_transf"/>
    <property type="match status" value="1"/>
</dbReference>
<name>A0A497UI20_9FLAO</name>
<proteinExistence type="predicted"/>
<accession>A0A497UI20</accession>
<keyword evidence="3" id="KW-1185">Reference proteome</keyword>
<sequence>MQKKATLQNEPWIRFSTMENKRETQLMEIMDWATSNDDIRAVLLTSSLVNPYAPVDQFSDLDIEFVVSNLQQFLSDDSWVENFGKKIAMIVENEEAFEGKHAMRMVFYEDYTKVDYKIYSVDKFLEEVNNEELQEDWDVGYKVLLDKDDITKNMKPPTYNAVMVKKPTEQEFTTLFNDFWWDMTYVAKCLWRDDLFYAKFMLEDNMRTQYFQKMIEWHIGLEHNWNVSTNKKGRLFKKYLSPEMWKKIEATFSGSDIQDNWRALFAYADIGTELGTAMSQKLGYAYPAELDSKIRNYLNHVKSMEGKDS</sequence>
<keyword evidence="2" id="KW-0808">Transferase</keyword>
<dbReference type="SUPFAM" id="SSF81631">
    <property type="entry name" value="PAP/OAS1 substrate-binding domain"/>
    <property type="match status" value="1"/>
</dbReference>
<evidence type="ECO:0000313" key="2">
    <source>
        <dbReference type="EMBL" id="RLJ24273.1"/>
    </source>
</evidence>
<dbReference type="AlphaFoldDB" id="A0A497UI20"/>
<reference evidence="2 4" key="2">
    <citation type="submission" date="2018-10" db="EMBL/GenBank/DDBJ databases">
        <title>Genomic Encyclopedia of Archaeal and Bacterial Type Strains, Phase II (KMG-II): from individual species to whole genera.</title>
        <authorList>
            <person name="Goeker M."/>
        </authorList>
    </citation>
    <scope>NUCLEOTIDE SEQUENCE [LARGE SCALE GENOMIC DNA]</scope>
    <source>
        <strain evidence="2 4">DSM 21886</strain>
    </source>
</reference>
<keyword evidence="2" id="KW-0548">Nucleotidyltransferase</keyword>
<evidence type="ECO:0000313" key="4">
    <source>
        <dbReference type="Proteomes" id="UP000275027"/>
    </source>
</evidence>
<dbReference type="EMBL" id="PJND01000007">
    <property type="protein sequence ID" value="PKW29933.1"/>
    <property type="molecule type" value="Genomic_DNA"/>
</dbReference>
<dbReference type="SUPFAM" id="SSF81301">
    <property type="entry name" value="Nucleotidyltransferase"/>
    <property type="match status" value="1"/>
</dbReference>
<dbReference type="Gene3D" id="1.20.120.330">
    <property type="entry name" value="Nucleotidyltransferases domain 2"/>
    <property type="match status" value="1"/>
</dbReference>
<dbReference type="NCBIfam" id="NF033387">
    <property type="entry name" value="ANT_6_aadS"/>
    <property type="match status" value="1"/>
</dbReference>
<dbReference type="InterPro" id="IPR043519">
    <property type="entry name" value="NT_sf"/>
</dbReference>
<gene>
    <name evidence="1" type="ORF">B0G92_1581</name>
    <name evidence="2" type="ORF">CLV50_2153</name>
</gene>